<reference evidence="2" key="3">
    <citation type="submission" date="2025-09" db="UniProtKB">
        <authorList>
            <consortium name="Ensembl"/>
        </authorList>
    </citation>
    <scope>IDENTIFICATION</scope>
    <source>
        <strain evidence="2">Brown Norway</strain>
    </source>
</reference>
<sequence>DAVTYDDVLVIFTWEEWILLDPSQKSLYREVMLETYQNLTAIGYSWGIHHIKECCQSSTRHRR</sequence>
<protein>
    <recommendedName>
        <fullName evidence="1">KRAB domain-containing protein</fullName>
    </recommendedName>
</protein>
<dbReference type="GeneTree" id="ENSGT00940000154469"/>
<evidence type="ECO:0000259" key="1">
    <source>
        <dbReference type="PROSITE" id="PS50805"/>
    </source>
</evidence>
<dbReference type="InterPro" id="IPR050169">
    <property type="entry name" value="Krueppel_C2H2_ZnF"/>
</dbReference>
<name>A0ABK0LHF4_RAT</name>
<organism evidence="2 3">
    <name type="scientific">Rattus norvegicus</name>
    <name type="common">Rat</name>
    <dbReference type="NCBI Taxonomy" id="10116"/>
    <lineage>
        <taxon>Eukaryota</taxon>
        <taxon>Metazoa</taxon>
        <taxon>Chordata</taxon>
        <taxon>Craniata</taxon>
        <taxon>Vertebrata</taxon>
        <taxon>Euteleostomi</taxon>
        <taxon>Mammalia</taxon>
        <taxon>Eutheria</taxon>
        <taxon>Euarchontoglires</taxon>
        <taxon>Glires</taxon>
        <taxon>Rodentia</taxon>
        <taxon>Myomorpha</taxon>
        <taxon>Muroidea</taxon>
        <taxon>Muridae</taxon>
        <taxon>Murinae</taxon>
        <taxon>Rattus</taxon>
    </lineage>
</organism>
<dbReference type="PANTHER" id="PTHR23232">
    <property type="entry name" value="KRAB DOMAIN C2H2 ZINC FINGER"/>
    <property type="match status" value="1"/>
</dbReference>
<proteinExistence type="predicted"/>
<feature type="domain" description="KRAB" evidence="1">
    <location>
        <begin position="3"/>
        <end position="63"/>
    </location>
</feature>
<dbReference type="InterPro" id="IPR036051">
    <property type="entry name" value="KRAB_dom_sf"/>
</dbReference>
<reference evidence="2" key="2">
    <citation type="submission" date="2025-08" db="UniProtKB">
        <authorList>
            <consortium name="Ensembl"/>
        </authorList>
    </citation>
    <scope>IDENTIFICATION</scope>
    <source>
        <strain evidence="2">Brown Norway</strain>
    </source>
</reference>
<dbReference type="Ensembl" id="ENSRNOT00000140139.1">
    <property type="protein sequence ID" value="ENSRNOP00000105122.1"/>
    <property type="gene ID" value="ENSRNOG00000076377.1"/>
</dbReference>
<dbReference type="Proteomes" id="UP000002494">
    <property type="component" value="Chromosome 1"/>
</dbReference>
<dbReference type="InterPro" id="IPR001909">
    <property type="entry name" value="KRAB"/>
</dbReference>
<dbReference type="PROSITE" id="PS50805">
    <property type="entry name" value="KRAB"/>
    <property type="match status" value="1"/>
</dbReference>
<dbReference type="CDD" id="cd07765">
    <property type="entry name" value="KRAB_A-box"/>
    <property type="match status" value="1"/>
</dbReference>
<dbReference type="Gene3D" id="6.10.140.140">
    <property type="match status" value="1"/>
</dbReference>
<reference evidence="2" key="1">
    <citation type="submission" date="2024-01" db="EMBL/GenBank/DDBJ databases">
        <title>GRCr8: a new rat reference genome assembly contstructed from accurate long reads and long range scaffolding.</title>
        <authorList>
            <person name="Doris P.A."/>
            <person name="Kalbfleisch T."/>
            <person name="Li K."/>
            <person name="Howe K."/>
            <person name="Wood J."/>
        </authorList>
    </citation>
    <scope>NUCLEOTIDE SEQUENCE [LARGE SCALE GENOMIC DNA]</scope>
    <source>
        <strain evidence="2">Brown Norway</strain>
    </source>
</reference>
<dbReference type="PANTHER" id="PTHR23232:SF151">
    <property type="entry name" value="EXPRESSED SEQUENCE AW146154-RELATED"/>
    <property type="match status" value="1"/>
</dbReference>
<dbReference type="SMART" id="SM00349">
    <property type="entry name" value="KRAB"/>
    <property type="match status" value="1"/>
</dbReference>
<dbReference type="SUPFAM" id="SSF109640">
    <property type="entry name" value="KRAB domain (Kruppel-associated box)"/>
    <property type="match status" value="1"/>
</dbReference>
<dbReference type="Pfam" id="PF01352">
    <property type="entry name" value="KRAB"/>
    <property type="match status" value="1"/>
</dbReference>
<accession>A0ABK0LHF4</accession>
<keyword evidence="3" id="KW-1185">Reference proteome</keyword>
<evidence type="ECO:0000313" key="2">
    <source>
        <dbReference type="Ensembl" id="ENSRNOP00000105122.1"/>
    </source>
</evidence>
<evidence type="ECO:0000313" key="3">
    <source>
        <dbReference type="Proteomes" id="UP000002494"/>
    </source>
</evidence>